<dbReference type="AlphaFoldDB" id="A0A7W8JDM0"/>
<dbReference type="InterPro" id="IPR050129">
    <property type="entry name" value="Zn_alcohol_dh"/>
</dbReference>
<reference evidence="6 7" key="1">
    <citation type="submission" date="2020-08" db="EMBL/GenBank/DDBJ databases">
        <title>Genomic Encyclopedia of Type Strains, Phase IV (KMG-V): Genome sequencing to study the core and pangenomes of soil and plant-associated prokaryotes.</title>
        <authorList>
            <person name="Whitman W."/>
        </authorList>
    </citation>
    <scope>NUCLEOTIDE SEQUENCE [LARGE SCALE GENOMIC DNA]</scope>
    <source>
        <strain evidence="6 7">M8US30</strain>
    </source>
</reference>
<evidence type="ECO:0000256" key="1">
    <source>
        <dbReference type="ARBA" id="ARBA00022723"/>
    </source>
</evidence>
<evidence type="ECO:0000256" key="2">
    <source>
        <dbReference type="ARBA" id="ARBA00022833"/>
    </source>
</evidence>
<keyword evidence="3 6" id="KW-0560">Oxidoreductase</keyword>
<dbReference type="PANTHER" id="PTHR43401">
    <property type="entry name" value="L-THREONINE 3-DEHYDROGENASE"/>
    <property type="match status" value="1"/>
</dbReference>
<comment type="caution">
    <text evidence="6">The sequence shown here is derived from an EMBL/GenBank/DDBJ whole genome shotgun (WGS) entry which is preliminary data.</text>
</comment>
<dbReference type="Gene3D" id="3.90.180.10">
    <property type="entry name" value="Medium-chain alcohol dehydrogenases, catalytic domain"/>
    <property type="match status" value="1"/>
</dbReference>
<dbReference type="Pfam" id="PF08240">
    <property type="entry name" value="ADH_N"/>
    <property type="match status" value="1"/>
</dbReference>
<evidence type="ECO:0000313" key="7">
    <source>
        <dbReference type="Proteomes" id="UP000569092"/>
    </source>
</evidence>
<dbReference type="Proteomes" id="UP000569092">
    <property type="component" value="Unassembled WGS sequence"/>
</dbReference>
<dbReference type="Gene3D" id="3.40.50.720">
    <property type="entry name" value="NAD(P)-binding Rossmann-like Domain"/>
    <property type="match status" value="1"/>
</dbReference>
<dbReference type="InterPro" id="IPR002328">
    <property type="entry name" value="ADH_Zn_CS"/>
</dbReference>
<dbReference type="PROSITE" id="PS00059">
    <property type="entry name" value="ADH_ZINC"/>
    <property type="match status" value="1"/>
</dbReference>
<dbReference type="CDD" id="cd08235">
    <property type="entry name" value="iditol_2_DH_like"/>
    <property type="match status" value="1"/>
</dbReference>
<evidence type="ECO:0000256" key="4">
    <source>
        <dbReference type="RuleBase" id="RU361277"/>
    </source>
</evidence>
<gene>
    <name evidence="6" type="ORF">HDF10_003915</name>
</gene>
<comment type="similarity">
    <text evidence="4">Belongs to the zinc-containing alcohol dehydrogenase family.</text>
</comment>
<feature type="domain" description="Enoyl reductase (ER)" evidence="5">
    <location>
        <begin position="16"/>
        <end position="354"/>
    </location>
</feature>
<sequence>MSQIIPETMRAAVYRGVDDVRVETIAVPEIGDGEVLVKIHTCGICGTDLKKIHSGSHDAPRVFGHEMAGTIVQVGAGVEEFVVGDRVMAYHHIPCGECYYCRKRTFAQCEVYKKVGCTAGFAPSGGGFAEYIRVMDWIVRRGLVKIPDGVAFEQAAFLEPVNTCYKAIQLLDLKTDETVLVIGQGPIGILLAALARRTGANVLTSDLYPERHAVAAKFGLDHPVDAREDVVAAAKAATEGRGADVALLAVGSDSLIKIAMEAIRPGGRVVLFASTQHGEAPFDPAAVCMNEKTLMGSYSASVAIQDEVARMVFDGYRNGFDLTNLISHRFSLEDAVAAIDLASHPQADSMKIVIQPAG</sequence>
<evidence type="ECO:0000313" key="6">
    <source>
        <dbReference type="EMBL" id="MBB5345914.1"/>
    </source>
</evidence>
<dbReference type="PANTHER" id="PTHR43401:SF2">
    <property type="entry name" value="L-THREONINE 3-DEHYDROGENASE"/>
    <property type="match status" value="1"/>
</dbReference>
<name>A0A7W8JDM0_9BACT</name>
<evidence type="ECO:0000256" key="3">
    <source>
        <dbReference type="ARBA" id="ARBA00023002"/>
    </source>
</evidence>
<comment type="cofactor">
    <cofactor evidence="4">
        <name>Zn(2+)</name>
        <dbReference type="ChEBI" id="CHEBI:29105"/>
    </cofactor>
</comment>
<protein>
    <submittedName>
        <fullName evidence="6">L-iditol 2-dehydrogenase</fullName>
        <ecNumber evidence="6">1.1.1.14</ecNumber>
    </submittedName>
</protein>
<keyword evidence="1 4" id="KW-0479">Metal-binding</keyword>
<dbReference type="SUPFAM" id="SSF51735">
    <property type="entry name" value="NAD(P)-binding Rossmann-fold domains"/>
    <property type="match status" value="1"/>
</dbReference>
<evidence type="ECO:0000259" key="5">
    <source>
        <dbReference type="SMART" id="SM00829"/>
    </source>
</evidence>
<dbReference type="Pfam" id="PF00107">
    <property type="entry name" value="ADH_zinc_N"/>
    <property type="match status" value="1"/>
</dbReference>
<dbReference type="InterPro" id="IPR013149">
    <property type="entry name" value="ADH-like_C"/>
</dbReference>
<accession>A0A7W8JDM0</accession>
<dbReference type="InterPro" id="IPR013154">
    <property type="entry name" value="ADH-like_N"/>
</dbReference>
<dbReference type="InterPro" id="IPR036291">
    <property type="entry name" value="NAD(P)-bd_dom_sf"/>
</dbReference>
<dbReference type="EMBL" id="JACHDZ010000007">
    <property type="protein sequence ID" value="MBB5345914.1"/>
    <property type="molecule type" value="Genomic_DNA"/>
</dbReference>
<dbReference type="SUPFAM" id="SSF50129">
    <property type="entry name" value="GroES-like"/>
    <property type="match status" value="1"/>
</dbReference>
<proteinExistence type="inferred from homology"/>
<dbReference type="InterPro" id="IPR011032">
    <property type="entry name" value="GroES-like_sf"/>
</dbReference>
<organism evidence="6 7">
    <name type="scientific">Tunturiibacter lichenicola</name>
    <dbReference type="NCBI Taxonomy" id="2051959"/>
    <lineage>
        <taxon>Bacteria</taxon>
        <taxon>Pseudomonadati</taxon>
        <taxon>Acidobacteriota</taxon>
        <taxon>Terriglobia</taxon>
        <taxon>Terriglobales</taxon>
        <taxon>Acidobacteriaceae</taxon>
        <taxon>Tunturiibacter</taxon>
    </lineage>
</organism>
<dbReference type="InterPro" id="IPR020843">
    <property type="entry name" value="ER"/>
</dbReference>
<dbReference type="GO" id="GO:0008270">
    <property type="term" value="F:zinc ion binding"/>
    <property type="evidence" value="ECO:0007669"/>
    <property type="project" value="InterPro"/>
</dbReference>
<dbReference type="EC" id="1.1.1.14" evidence="6"/>
<dbReference type="SMART" id="SM00829">
    <property type="entry name" value="PKS_ER"/>
    <property type="match status" value="1"/>
</dbReference>
<keyword evidence="2 4" id="KW-0862">Zinc</keyword>
<dbReference type="GO" id="GO:0003939">
    <property type="term" value="F:L-iditol 2-dehydrogenase (NAD+) activity"/>
    <property type="evidence" value="ECO:0007669"/>
    <property type="project" value="UniProtKB-EC"/>
</dbReference>